<keyword evidence="1" id="KW-0732">Signal</keyword>
<dbReference type="InterPro" id="IPR009649">
    <property type="entry name" value="TraU"/>
</dbReference>
<dbReference type="RefSeq" id="WP_025443210.1">
    <property type="nucleotide sequence ID" value="NZ_JAFLNX010000017.1"/>
</dbReference>
<dbReference type="EMBL" id="VTYF01000015">
    <property type="protein sequence ID" value="NOI11231.1"/>
    <property type="molecule type" value="Genomic_DNA"/>
</dbReference>
<dbReference type="AlphaFoldDB" id="A0A7Y4F012"/>
<sequence>MKQFLKITVLLLVISFKADAAKRPEVPICQPWPECWDLRVDPESVIEESLDPSRPKSEDTIDVMDIVSSSMSFSCIRWRVAGMCVWYKWPYKISTSVKVNHYIPDYVVSAYERSGENTWDLMSFLDDIGDVGFEALVGFESGGGSVKGKGRGKHSTNIMFKNVTAIGNPLASTWQTLGLGYLMCASEAQSFVPAYASSFDWLAWRTNPVEAALNIDQIFTRRNRIKPSTRPSENWAFLYPRTGFVVGNDDVKTAAVTALRASSIVTDKSSVSINIANRPAQASRSGYWPPRAVNIDNDRQGYFQMLLPKEEKSCRLISDMGSINNMGEYRSDNGNYAWNFWRPYTCCSGSGKLIANISW</sequence>
<gene>
    <name evidence="2" type="ORF">F0254_20560</name>
</gene>
<evidence type="ECO:0000313" key="2">
    <source>
        <dbReference type="EMBL" id="NOI11231.1"/>
    </source>
</evidence>
<comment type="caution">
    <text evidence="2">The sequence shown here is derived from an EMBL/GenBank/DDBJ whole genome shotgun (WGS) entry which is preliminary data.</text>
</comment>
<protein>
    <submittedName>
        <fullName evidence="2">TIGR03756 family integrating conjugative element protein</fullName>
    </submittedName>
</protein>
<dbReference type="Pfam" id="PF06834">
    <property type="entry name" value="TraU"/>
    <property type="match status" value="1"/>
</dbReference>
<reference evidence="2 3" key="1">
    <citation type="submission" date="2019-09" db="EMBL/GenBank/DDBJ databases">
        <title>Draft genome sequencing and comparative genomics of hatchery-associated Vibrios.</title>
        <authorList>
            <person name="Kehlet-Delgado H."/>
            <person name="Mueller R.S."/>
        </authorList>
    </citation>
    <scope>NUCLEOTIDE SEQUENCE [LARGE SCALE GENOMIC DNA]</scope>
    <source>
        <strain evidence="2 3">081416A</strain>
    </source>
</reference>
<dbReference type="NCBIfam" id="TIGR03756">
    <property type="entry name" value="conj_TIGR03756"/>
    <property type="match status" value="1"/>
</dbReference>
<feature type="signal peptide" evidence="1">
    <location>
        <begin position="1"/>
        <end position="20"/>
    </location>
</feature>
<feature type="chain" id="PRO_5031173887" evidence="1">
    <location>
        <begin position="21"/>
        <end position="359"/>
    </location>
</feature>
<proteinExistence type="predicted"/>
<name>A0A7Y4F012_VIBAL</name>
<accession>A0A7Y4F012</accession>
<dbReference type="Proteomes" id="UP000532247">
    <property type="component" value="Unassembled WGS sequence"/>
</dbReference>
<evidence type="ECO:0000313" key="3">
    <source>
        <dbReference type="Proteomes" id="UP000532247"/>
    </source>
</evidence>
<evidence type="ECO:0000256" key="1">
    <source>
        <dbReference type="SAM" id="SignalP"/>
    </source>
</evidence>
<organism evidence="2 3">
    <name type="scientific">Vibrio alginolyticus</name>
    <dbReference type="NCBI Taxonomy" id="663"/>
    <lineage>
        <taxon>Bacteria</taxon>
        <taxon>Pseudomonadati</taxon>
        <taxon>Pseudomonadota</taxon>
        <taxon>Gammaproteobacteria</taxon>
        <taxon>Vibrionales</taxon>
        <taxon>Vibrionaceae</taxon>
        <taxon>Vibrio</taxon>
    </lineage>
</organism>
<dbReference type="InterPro" id="IPR026331">
    <property type="entry name" value="PFL_4710"/>
</dbReference>